<dbReference type="KEGG" id="ehx:EMIHUDRAFT_220021"/>
<name>A0A0D3I2W0_EMIH1</name>
<proteinExistence type="predicted"/>
<protein>
    <submittedName>
        <fullName evidence="1">Uncharacterized protein</fullName>
    </submittedName>
</protein>
<reference evidence="1" key="2">
    <citation type="submission" date="2024-10" db="UniProtKB">
        <authorList>
            <consortium name="EnsemblProtists"/>
        </authorList>
    </citation>
    <scope>IDENTIFICATION</scope>
</reference>
<dbReference type="HOGENOM" id="CLU_1392497_0_0_1"/>
<evidence type="ECO:0000313" key="1">
    <source>
        <dbReference type="EnsemblProtists" id="EOD05595"/>
    </source>
</evidence>
<accession>A0A0D3I2W0</accession>
<dbReference type="PaxDb" id="2903-EOD05595"/>
<dbReference type="EnsemblProtists" id="EOD05595">
    <property type="protein sequence ID" value="EOD05595"/>
    <property type="gene ID" value="EMIHUDRAFT_220021"/>
</dbReference>
<reference evidence="2" key="1">
    <citation type="journal article" date="2013" name="Nature">
        <title>Pan genome of the phytoplankton Emiliania underpins its global distribution.</title>
        <authorList>
            <person name="Read B.A."/>
            <person name="Kegel J."/>
            <person name="Klute M.J."/>
            <person name="Kuo A."/>
            <person name="Lefebvre S.C."/>
            <person name="Maumus F."/>
            <person name="Mayer C."/>
            <person name="Miller J."/>
            <person name="Monier A."/>
            <person name="Salamov A."/>
            <person name="Young J."/>
            <person name="Aguilar M."/>
            <person name="Claverie J.M."/>
            <person name="Frickenhaus S."/>
            <person name="Gonzalez K."/>
            <person name="Herman E.K."/>
            <person name="Lin Y.C."/>
            <person name="Napier J."/>
            <person name="Ogata H."/>
            <person name="Sarno A.F."/>
            <person name="Shmutz J."/>
            <person name="Schroeder D."/>
            <person name="de Vargas C."/>
            <person name="Verret F."/>
            <person name="von Dassow P."/>
            <person name="Valentin K."/>
            <person name="Van de Peer Y."/>
            <person name="Wheeler G."/>
            <person name="Dacks J.B."/>
            <person name="Delwiche C.F."/>
            <person name="Dyhrman S.T."/>
            <person name="Glockner G."/>
            <person name="John U."/>
            <person name="Richards T."/>
            <person name="Worden A.Z."/>
            <person name="Zhang X."/>
            <person name="Grigoriev I.V."/>
            <person name="Allen A.E."/>
            <person name="Bidle K."/>
            <person name="Borodovsky M."/>
            <person name="Bowler C."/>
            <person name="Brownlee C."/>
            <person name="Cock J.M."/>
            <person name="Elias M."/>
            <person name="Gladyshev V.N."/>
            <person name="Groth M."/>
            <person name="Guda C."/>
            <person name="Hadaegh A."/>
            <person name="Iglesias-Rodriguez M.D."/>
            <person name="Jenkins J."/>
            <person name="Jones B.M."/>
            <person name="Lawson T."/>
            <person name="Leese F."/>
            <person name="Lindquist E."/>
            <person name="Lobanov A."/>
            <person name="Lomsadze A."/>
            <person name="Malik S.B."/>
            <person name="Marsh M.E."/>
            <person name="Mackinder L."/>
            <person name="Mock T."/>
            <person name="Mueller-Roeber B."/>
            <person name="Pagarete A."/>
            <person name="Parker M."/>
            <person name="Probert I."/>
            <person name="Quesneville H."/>
            <person name="Raines C."/>
            <person name="Rensing S.A."/>
            <person name="Riano-Pachon D.M."/>
            <person name="Richier S."/>
            <person name="Rokitta S."/>
            <person name="Shiraiwa Y."/>
            <person name="Soanes D.M."/>
            <person name="van der Giezen M."/>
            <person name="Wahlund T.M."/>
            <person name="Williams B."/>
            <person name="Wilson W."/>
            <person name="Wolfe G."/>
            <person name="Wurch L.L."/>
        </authorList>
    </citation>
    <scope>NUCLEOTIDE SEQUENCE</scope>
</reference>
<organism evidence="1 2">
    <name type="scientific">Emiliania huxleyi (strain CCMP1516)</name>
    <dbReference type="NCBI Taxonomy" id="280463"/>
    <lineage>
        <taxon>Eukaryota</taxon>
        <taxon>Haptista</taxon>
        <taxon>Haptophyta</taxon>
        <taxon>Prymnesiophyceae</taxon>
        <taxon>Isochrysidales</taxon>
        <taxon>Noelaerhabdaceae</taxon>
        <taxon>Emiliania</taxon>
    </lineage>
</organism>
<dbReference type="RefSeq" id="XP_005758024.1">
    <property type="nucleotide sequence ID" value="XM_005757967.1"/>
</dbReference>
<keyword evidence="2" id="KW-1185">Reference proteome</keyword>
<dbReference type="Proteomes" id="UP000013827">
    <property type="component" value="Unassembled WGS sequence"/>
</dbReference>
<dbReference type="AlphaFoldDB" id="A0A0D3I2W0"/>
<dbReference type="GeneID" id="17251804"/>
<evidence type="ECO:0000313" key="2">
    <source>
        <dbReference type="Proteomes" id="UP000013827"/>
    </source>
</evidence>
<sequence length="196" mass="20515">MPEADAVRELFRSLASSTAGDSPRERQSRAVLLRKMLERGVSPDARDPDDKDQPTLLISACYYADLPLSAAAGEVVAILLQLGARLPAELPPGAADRGWGAQWTAMHKSVSEVAFADGPDLDKPWMEHILGGSAQERVVEFLQQHERQARREAAGAESPAGRPSASSSAVAVILALLLVAEAEGAAAGGESIPGAG</sequence>